<name>A0A2G8BJ77_9MYCO</name>
<reference evidence="1 2" key="1">
    <citation type="submission" date="2020-12" db="EMBL/GenBank/DDBJ databases">
        <title>Complete genome sequence of Mycobacterium heckeshornense JCM 15655T, closely related to a pathogenic non-tuberculous mycobacterial species Mycobacterium xenopi.</title>
        <authorList>
            <person name="Yoshida M."/>
            <person name="Fukano H."/>
            <person name="Asakura T."/>
            <person name="Suzuki M."/>
            <person name="Hoshino Y."/>
        </authorList>
    </citation>
    <scope>NUCLEOTIDE SEQUENCE [LARGE SCALE GENOMIC DNA]</scope>
    <source>
        <strain evidence="1 2">JCM 15655</strain>
    </source>
</reference>
<proteinExistence type="predicted"/>
<organism evidence="1 2">
    <name type="scientific">Mycobacterium heckeshornense</name>
    <dbReference type="NCBI Taxonomy" id="110505"/>
    <lineage>
        <taxon>Bacteria</taxon>
        <taxon>Bacillati</taxon>
        <taxon>Actinomycetota</taxon>
        <taxon>Actinomycetes</taxon>
        <taxon>Mycobacteriales</taxon>
        <taxon>Mycobacteriaceae</taxon>
        <taxon>Mycobacterium</taxon>
    </lineage>
</organism>
<dbReference type="EMBL" id="AP024237">
    <property type="protein sequence ID" value="BCO37725.1"/>
    <property type="molecule type" value="Genomic_DNA"/>
</dbReference>
<gene>
    <name evidence="1" type="ORF">MHEC_41580</name>
</gene>
<accession>A0A2G8BJ77</accession>
<evidence type="ECO:0000313" key="1">
    <source>
        <dbReference type="EMBL" id="BCO37725.1"/>
    </source>
</evidence>
<evidence type="ECO:0000313" key="2">
    <source>
        <dbReference type="Proteomes" id="UP000595446"/>
    </source>
</evidence>
<protein>
    <submittedName>
        <fullName evidence="1">Uncharacterized protein</fullName>
    </submittedName>
</protein>
<sequence length="71" mass="7837">MAHRIATPREPVDLAVFWQPELRRITQHLHPTAQAYSVDTVTCHVHAAGDNRADSIHAATMAVTAIDALRL</sequence>
<dbReference type="Proteomes" id="UP000595446">
    <property type="component" value="Chromosome"/>
</dbReference>
<keyword evidence="2" id="KW-1185">Reference proteome</keyword>
<dbReference type="AlphaFoldDB" id="A0A2G8BJ77"/>